<accession>A0ABN0TY43</accession>
<keyword evidence="4" id="KW-1185">Reference proteome</keyword>
<sequence>MTQALTNSDPINQACVWAARLWADDVSEQDKQAFQDWLDADPIHQKAWQQVVNLQQQFNAVPDRRIGSQVLQHRPGMSRRQLLTVVGIGVGVGAMGVQHWGPLSVPGTRYATAKGEIRHWQLTDGTTLALNTNSKVDVDYDADTRKIILHYGEIAIDTGKDPRPLTIVSRDGLLEPLGTRFNVQQSELETQLKVFEGRVRITPTETTNIHTIVPAGEGVNFSAVQIAQPFHADPASNLWQEGKLAVADMPLDEFVHQLTRYRSGMIRVSPELKRLTITGIFSVQDTDRVLEQLSEILPVKVSYFSPYWVTIKPLTS</sequence>
<reference evidence="3 4" key="1">
    <citation type="journal article" date="2019" name="Int. J. Syst. Evol. Microbiol.">
        <title>The Global Catalogue of Microorganisms (GCM) 10K type strain sequencing project: providing services to taxonomists for standard genome sequencing and annotation.</title>
        <authorList>
            <consortium name="The Broad Institute Genomics Platform"/>
            <consortium name="The Broad Institute Genome Sequencing Center for Infectious Disease"/>
            <person name="Wu L."/>
            <person name="Ma J."/>
        </authorList>
    </citation>
    <scope>NUCLEOTIDE SEQUENCE [LARGE SCALE GENOMIC DNA]</scope>
    <source>
        <strain evidence="3 4">JCM 6886</strain>
    </source>
</reference>
<feature type="domain" description="FecR N-terminal" evidence="2">
    <location>
        <begin position="13"/>
        <end position="52"/>
    </location>
</feature>
<evidence type="ECO:0000313" key="3">
    <source>
        <dbReference type="EMBL" id="GAA0232743.1"/>
    </source>
</evidence>
<dbReference type="Gene3D" id="3.55.50.30">
    <property type="match status" value="1"/>
</dbReference>
<comment type="caution">
    <text evidence="3">The sequence shown here is derived from an EMBL/GenBank/DDBJ whole genome shotgun (WGS) entry which is preliminary data.</text>
</comment>
<evidence type="ECO:0000259" key="1">
    <source>
        <dbReference type="Pfam" id="PF04773"/>
    </source>
</evidence>
<evidence type="ECO:0000313" key="4">
    <source>
        <dbReference type="Proteomes" id="UP001501476"/>
    </source>
</evidence>
<dbReference type="EMBL" id="BAAADG010000018">
    <property type="protein sequence ID" value="GAA0232743.1"/>
    <property type="molecule type" value="Genomic_DNA"/>
</dbReference>
<feature type="domain" description="FecR protein" evidence="1">
    <location>
        <begin position="109"/>
        <end position="200"/>
    </location>
</feature>
<dbReference type="RefSeq" id="WP_286303354.1">
    <property type="nucleotide sequence ID" value="NZ_AP027741.1"/>
</dbReference>
<dbReference type="Gene3D" id="2.60.120.1440">
    <property type="match status" value="1"/>
</dbReference>
<dbReference type="Pfam" id="PF16220">
    <property type="entry name" value="DUF4880"/>
    <property type="match status" value="1"/>
</dbReference>
<dbReference type="Proteomes" id="UP001501476">
    <property type="component" value="Unassembled WGS sequence"/>
</dbReference>
<dbReference type="PANTHER" id="PTHR30273">
    <property type="entry name" value="PERIPLASMIC SIGNAL SENSOR AND SIGMA FACTOR ACTIVATOR FECR-RELATED"/>
    <property type="match status" value="1"/>
</dbReference>
<name>A0ABN0TY43_9GAMM</name>
<dbReference type="InterPro" id="IPR006860">
    <property type="entry name" value="FecR"/>
</dbReference>
<dbReference type="Pfam" id="PF04773">
    <property type="entry name" value="FecR"/>
    <property type="match status" value="1"/>
</dbReference>
<dbReference type="PIRSF" id="PIRSF018266">
    <property type="entry name" value="FecR"/>
    <property type="match status" value="1"/>
</dbReference>
<protein>
    <submittedName>
        <fullName evidence="3">Fec operon regulator FecR</fullName>
    </submittedName>
</protein>
<dbReference type="PANTHER" id="PTHR30273:SF2">
    <property type="entry name" value="PROTEIN FECR"/>
    <property type="match status" value="1"/>
</dbReference>
<dbReference type="InterPro" id="IPR012373">
    <property type="entry name" value="Ferrdict_sens_TM"/>
</dbReference>
<evidence type="ECO:0000259" key="2">
    <source>
        <dbReference type="Pfam" id="PF16220"/>
    </source>
</evidence>
<organism evidence="3 4">
    <name type="scientific">Methylophaga marina</name>
    <dbReference type="NCBI Taxonomy" id="45495"/>
    <lineage>
        <taxon>Bacteria</taxon>
        <taxon>Pseudomonadati</taxon>
        <taxon>Pseudomonadota</taxon>
        <taxon>Gammaproteobacteria</taxon>
        <taxon>Thiotrichales</taxon>
        <taxon>Piscirickettsiaceae</taxon>
        <taxon>Methylophaga</taxon>
    </lineage>
</organism>
<gene>
    <name evidence="3" type="primary">fecR_2</name>
    <name evidence="3" type="ORF">GCM10008964_25000</name>
</gene>
<dbReference type="InterPro" id="IPR032623">
    <property type="entry name" value="FecR_N"/>
</dbReference>
<proteinExistence type="predicted"/>